<dbReference type="GO" id="GO:0006352">
    <property type="term" value="P:DNA-templated transcription initiation"/>
    <property type="evidence" value="ECO:0007669"/>
    <property type="project" value="InterPro"/>
</dbReference>
<reference evidence="2 3" key="1">
    <citation type="submission" date="2015-07" db="EMBL/GenBank/DDBJ databases">
        <title>Genome analysis of myxobacterium Chondromyces crocatus Cm c5 reveals a high potential for natural compound synthesis and the genetic basis for the loss of fruiting body formation.</title>
        <authorList>
            <person name="Zaburannyi N."/>
            <person name="Bunk B."/>
            <person name="Maier J."/>
            <person name="Overmann J."/>
            <person name="Mueller R."/>
        </authorList>
    </citation>
    <scope>NUCLEOTIDE SEQUENCE [LARGE SCALE GENOMIC DNA]</scope>
    <source>
        <strain evidence="2 3">Cm c5</strain>
    </source>
</reference>
<protein>
    <submittedName>
        <fullName evidence="2">Transcriptional regulator</fullName>
    </submittedName>
</protein>
<dbReference type="EMBL" id="CP012159">
    <property type="protein sequence ID" value="AKT41805.1"/>
    <property type="molecule type" value="Genomic_DNA"/>
</dbReference>
<feature type="domain" description="RNA polymerase sigma factor 70 region 4 type 2" evidence="1">
    <location>
        <begin position="202"/>
        <end position="254"/>
    </location>
</feature>
<dbReference type="InterPro" id="IPR013249">
    <property type="entry name" value="RNA_pol_sigma70_r4_t2"/>
</dbReference>
<evidence type="ECO:0000313" key="2">
    <source>
        <dbReference type="EMBL" id="AKT41805.1"/>
    </source>
</evidence>
<dbReference type="Pfam" id="PF08281">
    <property type="entry name" value="Sigma70_r4_2"/>
    <property type="match status" value="1"/>
</dbReference>
<dbReference type="SUPFAM" id="SSF88659">
    <property type="entry name" value="Sigma3 and sigma4 domains of RNA polymerase sigma factors"/>
    <property type="match status" value="1"/>
</dbReference>
<dbReference type="STRING" id="52.CMC5_060160"/>
<organism evidence="2 3">
    <name type="scientific">Chondromyces crocatus</name>
    <dbReference type="NCBI Taxonomy" id="52"/>
    <lineage>
        <taxon>Bacteria</taxon>
        <taxon>Pseudomonadati</taxon>
        <taxon>Myxococcota</taxon>
        <taxon>Polyangia</taxon>
        <taxon>Polyangiales</taxon>
        <taxon>Polyangiaceae</taxon>
        <taxon>Chondromyces</taxon>
    </lineage>
</organism>
<evidence type="ECO:0000313" key="3">
    <source>
        <dbReference type="Proteomes" id="UP000067626"/>
    </source>
</evidence>
<dbReference type="Proteomes" id="UP000067626">
    <property type="component" value="Chromosome"/>
</dbReference>
<dbReference type="KEGG" id="ccro:CMC5_060160"/>
<dbReference type="AlphaFoldDB" id="A0A0K1ELN5"/>
<name>A0A0K1ELN5_CHOCO</name>
<dbReference type="NCBIfam" id="TIGR02937">
    <property type="entry name" value="sigma70-ECF"/>
    <property type="match status" value="1"/>
</dbReference>
<sequence>MVCVTDSENTALTAFKAGLPEALHGDVDAHVEAALGEAVARGRTAWPSVQLGDEAWLGHLGSRLREGSPLVDQLTAIDAGGLYLAAGCLRGVPAALAAFETDVLPSARRALSRRAEPALVDELLQQARARLLTELHGPPRLALYAGRGPLGGFVRTVAMHLLADDTAAARPTEGDEVLAALPETADVEAGLCRLDQQQHFRAAFQEALTSLTPRERALIRLSLLDGLSIDAIAPMYGAHRATVARWLAAARDTLATRTRKALATRLGLGQTDLESLLGGVLSRFDLSLSRLMRGSQTGQLPAADPAADPT</sequence>
<dbReference type="InterPro" id="IPR011745">
    <property type="entry name" value="RNA_pol_sigma70_MYXXA"/>
</dbReference>
<dbReference type="InterPro" id="IPR013324">
    <property type="entry name" value="RNA_pol_sigma_r3/r4-like"/>
</dbReference>
<dbReference type="InterPro" id="IPR014284">
    <property type="entry name" value="RNA_pol_sigma-70_dom"/>
</dbReference>
<dbReference type="InterPro" id="IPR036388">
    <property type="entry name" value="WH-like_DNA-bd_sf"/>
</dbReference>
<dbReference type="GO" id="GO:0016987">
    <property type="term" value="F:sigma factor activity"/>
    <property type="evidence" value="ECO:0007669"/>
    <property type="project" value="InterPro"/>
</dbReference>
<accession>A0A0K1ELN5</accession>
<evidence type="ECO:0000259" key="1">
    <source>
        <dbReference type="Pfam" id="PF08281"/>
    </source>
</evidence>
<dbReference type="GO" id="GO:0003677">
    <property type="term" value="F:DNA binding"/>
    <property type="evidence" value="ECO:0007669"/>
    <property type="project" value="InterPro"/>
</dbReference>
<gene>
    <name evidence="2" type="ORF">CMC5_060160</name>
</gene>
<dbReference type="OrthoDB" id="5496874at2"/>
<proteinExistence type="predicted"/>
<dbReference type="NCBIfam" id="TIGR03001">
    <property type="entry name" value="Sig-70_gmx1"/>
    <property type="match status" value="1"/>
</dbReference>
<dbReference type="Gene3D" id="1.10.10.10">
    <property type="entry name" value="Winged helix-like DNA-binding domain superfamily/Winged helix DNA-binding domain"/>
    <property type="match status" value="1"/>
</dbReference>
<keyword evidence="3" id="KW-1185">Reference proteome</keyword>